<dbReference type="RefSeq" id="WP_117417638.1">
    <property type="nucleotide sequence ID" value="NZ_QOHO01000043.1"/>
</dbReference>
<dbReference type="AlphaFoldDB" id="A0A3E2NB69"/>
<sequence length="76" mass="8790">MKLSSNNGTSFTISQLKQCNELLNDCFERINEINNGTFKKSEDAIQFDYCTCPELSNEVDKINMIMKKITKVVYQE</sequence>
<comment type="caution">
    <text evidence="1">The sequence shown here is derived from an EMBL/GenBank/DDBJ whole genome shotgun (WGS) entry which is preliminary data.</text>
</comment>
<gene>
    <name evidence="1" type="ORF">DS742_14220</name>
</gene>
<protein>
    <submittedName>
        <fullName evidence="1">Uncharacterized protein</fullName>
    </submittedName>
</protein>
<organism evidence="1 2">
    <name type="scientific">Lacrimispora amygdalina</name>
    <dbReference type="NCBI Taxonomy" id="253257"/>
    <lineage>
        <taxon>Bacteria</taxon>
        <taxon>Bacillati</taxon>
        <taxon>Bacillota</taxon>
        <taxon>Clostridia</taxon>
        <taxon>Lachnospirales</taxon>
        <taxon>Lachnospiraceae</taxon>
        <taxon>Lacrimispora</taxon>
    </lineage>
</organism>
<proteinExistence type="predicted"/>
<evidence type="ECO:0000313" key="2">
    <source>
        <dbReference type="Proteomes" id="UP000260680"/>
    </source>
</evidence>
<dbReference type="Proteomes" id="UP000260680">
    <property type="component" value="Unassembled WGS sequence"/>
</dbReference>
<evidence type="ECO:0000313" key="1">
    <source>
        <dbReference type="EMBL" id="RFZ78265.1"/>
    </source>
</evidence>
<name>A0A3E2NB69_9FIRM</name>
<accession>A0A3E2NB69</accession>
<dbReference type="EMBL" id="QOHO01000043">
    <property type="protein sequence ID" value="RFZ78265.1"/>
    <property type="molecule type" value="Genomic_DNA"/>
</dbReference>
<reference evidence="1 2" key="1">
    <citation type="submission" date="2018-07" db="EMBL/GenBank/DDBJ databases">
        <title>New species, Clostridium PI-S10-A1B.</title>
        <authorList>
            <person name="Krishna G."/>
            <person name="Summeta K."/>
            <person name="Shikha S."/>
            <person name="Prabhu P.B."/>
            <person name="Suresh K."/>
        </authorList>
    </citation>
    <scope>NUCLEOTIDE SEQUENCE [LARGE SCALE GENOMIC DNA]</scope>
    <source>
        <strain evidence="1 2">PI-S10-A1B</strain>
    </source>
</reference>